<gene>
    <name evidence="1" type="ORF">GALL_409180</name>
</gene>
<evidence type="ECO:0000313" key="1">
    <source>
        <dbReference type="EMBL" id="OIQ77391.1"/>
    </source>
</evidence>
<dbReference type="EMBL" id="MLJW01001627">
    <property type="protein sequence ID" value="OIQ77391.1"/>
    <property type="molecule type" value="Genomic_DNA"/>
</dbReference>
<protein>
    <recommendedName>
        <fullName evidence="2">DUF3108 domain-containing protein</fullName>
    </recommendedName>
</protein>
<sequence length="226" mass="25008">MPEQAPPAEAEAPAAKSPSRVAIDFQIVRKGGVAGLEHQRYQVGEDGSYTLTSQAEAKGLLALVLSGLVQESEGQVTEHGLRPASYLYQYGKNPEKAQKATFDWQNKRLIMQVGSQRQTAELEAGTQDMLSFMYQFMFVPPLQQMQLAVTNGKMLRVYNYVFEGEDALKTGMGTLRTLRISKGGGAGEDKMEIWLAADYHYLPVKISKTDKDGTLTERIATNLQLE</sequence>
<name>A0A1J5QBP5_9ZZZZ</name>
<comment type="caution">
    <text evidence="1">The sequence shown here is derived from an EMBL/GenBank/DDBJ whole genome shotgun (WGS) entry which is preliminary data.</text>
</comment>
<dbReference type="Pfam" id="PF11306">
    <property type="entry name" value="DUF3108"/>
    <property type="match status" value="1"/>
</dbReference>
<evidence type="ECO:0008006" key="2">
    <source>
        <dbReference type="Google" id="ProtNLM"/>
    </source>
</evidence>
<proteinExistence type="predicted"/>
<reference evidence="1" key="1">
    <citation type="submission" date="2016-10" db="EMBL/GenBank/DDBJ databases">
        <title>Sequence of Gallionella enrichment culture.</title>
        <authorList>
            <person name="Poehlein A."/>
            <person name="Muehling M."/>
            <person name="Daniel R."/>
        </authorList>
    </citation>
    <scope>NUCLEOTIDE SEQUENCE</scope>
</reference>
<accession>A0A1J5QBP5</accession>
<organism evidence="1">
    <name type="scientific">mine drainage metagenome</name>
    <dbReference type="NCBI Taxonomy" id="410659"/>
    <lineage>
        <taxon>unclassified sequences</taxon>
        <taxon>metagenomes</taxon>
        <taxon>ecological metagenomes</taxon>
    </lineage>
</organism>
<dbReference type="InterPro" id="IPR021457">
    <property type="entry name" value="DUF3108"/>
</dbReference>
<dbReference type="AlphaFoldDB" id="A0A1J5QBP5"/>